<proteinExistence type="predicted"/>
<dbReference type="EMBL" id="QSFP01000036">
    <property type="protein sequence ID" value="RHA62575.1"/>
    <property type="molecule type" value="Genomic_DNA"/>
</dbReference>
<dbReference type="Proteomes" id="UP000284465">
    <property type="component" value="Unassembled WGS sequence"/>
</dbReference>
<sequence length="203" mass="24053">MALVTNMITKILSDYENTDLLINSALKYRFSYNGYDTDVFYTVKDGLENQLLLSIMVDGVAYITTLNFHKAKNDYYMMFYLPNELYTEIQFSLLYVNKHCAVNPYFEAMSDYIMTHRPIATQHREELRRHPTYTYKLEHSYPYFKTTRRVSMSKDMKNKICEKYDKVLAAKILKFCGKTKTLVFTPNIEDSKDIEVYMDTHSM</sequence>
<dbReference type="AlphaFoldDB" id="A0A3R6GMD8"/>
<gene>
    <name evidence="1" type="ORF">DW927_18570</name>
</gene>
<comment type="caution">
    <text evidence="1">The sequence shown here is derived from an EMBL/GenBank/DDBJ whole genome shotgun (WGS) entry which is preliminary data.</text>
</comment>
<protein>
    <submittedName>
        <fullName evidence="1">Uncharacterized protein</fullName>
    </submittedName>
</protein>
<reference evidence="1 2" key="1">
    <citation type="submission" date="2018-08" db="EMBL/GenBank/DDBJ databases">
        <title>A genome reference for cultivated species of the human gut microbiota.</title>
        <authorList>
            <person name="Zou Y."/>
            <person name="Xue W."/>
            <person name="Luo G."/>
        </authorList>
    </citation>
    <scope>NUCLEOTIDE SEQUENCE [LARGE SCALE GENOMIC DNA]</scope>
    <source>
        <strain evidence="1 2">AM43-11</strain>
    </source>
</reference>
<name>A0A3R6GMD8_9FIRM</name>
<evidence type="ECO:0000313" key="1">
    <source>
        <dbReference type="EMBL" id="RHA62575.1"/>
    </source>
</evidence>
<accession>A0A3R6GMD8</accession>
<dbReference type="RefSeq" id="WP_118592409.1">
    <property type="nucleotide sequence ID" value="NZ_QSFP01000036.1"/>
</dbReference>
<evidence type="ECO:0000313" key="2">
    <source>
        <dbReference type="Proteomes" id="UP000284465"/>
    </source>
</evidence>
<organism evidence="1 2">
    <name type="scientific">Roseburia intestinalis</name>
    <dbReference type="NCBI Taxonomy" id="166486"/>
    <lineage>
        <taxon>Bacteria</taxon>
        <taxon>Bacillati</taxon>
        <taxon>Bacillota</taxon>
        <taxon>Clostridia</taxon>
        <taxon>Lachnospirales</taxon>
        <taxon>Lachnospiraceae</taxon>
        <taxon>Roseburia</taxon>
    </lineage>
</organism>